<name>A0ABR2XFG1_9PEZI</name>
<feature type="repeat" description="ANK" evidence="10">
    <location>
        <begin position="427"/>
        <end position="459"/>
    </location>
</feature>
<gene>
    <name evidence="12" type="ORF">SCAR479_10745</name>
</gene>
<comment type="subcellular location">
    <subcellularLocation>
        <location evidence="1">Chromosome</location>
        <location evidence="1">Centromere</location>
        <location evidence="1">Kinetochore</location>
    </subcellularLocation>
</comment>
<feature type="region of interest" description="Disordered" evidence="11">
    <location>
        <begin position="782"/>
        <end position="811"/>
    </location>
</feature>
<dbReference type="SUPFAM" id="SSF48403">
    <property type="entry name" value="Ankyrin repeat"/>
    <property type="match status" value="1"/>
</dbReference>
<dbReference type="SMART" id="SM00248">
    <property type="entry name" value="ANK"/>
    <property type="match status" value="4"/>
</dbReference>
<dbReference type="Gene3D" id="1.25.40.20">
    <property type="entry name" value="Ankyrin repeat-containing domain"/>
    <property type="match status" value="2"/>
</dbReference>
<comment type="similarity">
    <text evidence="2">Belongs to the mis12 family.</text>
</comment>
<dbReference type="PANTHER" id="PTHR14527:SF2">
    <property type="entry name" value="PROTEIN MIS12 HOMOLOG"/>
    <property type="match status" value="1"/>
</dbReference>
<keyword evidence="9" id="KW-0137">Centromere</keyword>
<reference evidence="12 13" key="1">
    <citation type="submission" date="2024-02" db="EMBL/GenBank/DDBJ databases">
        <title>First draft genome assembly of two strains of Seiridium cardinale.</title>
        <authorList>
            <person name="Emiliani G."/>
            <person name="Scali E."/>
        </authorList>
    </citation>
    <scope>NUCLEOTIDE SEQUENCE [LARGE SCALE GENOMIC DNA]</scope>
    <source>
        <strain evidence="12 13">BM-138-000479</strain>
    </source>
</reference>
<protein>
    <submittedName>
        <fullName evidence="12">Kinetochore-associated protein MTW1</fullName>
    </submittedName>
</protein>
<dbReference type="Proteomes" id="UP001465668">
    <property type="component" value="Unassembled WGS sequence"/>
</dbReference>
<organism evidence="12 13">
    <name type="scientific">Seiridium cardinale</name>
    <dbReference type="NCBI Taxonomy" id="138064"/>
    <lineage>
        <taxon>Eukaryota</taxon>
        <taxon>Fungi</taxon>
        <taxon>Dikarya</taxon>
        <taxon>Ascomycota</taxon>
        <taxon>Pezizomycotina</taxon>
        <taxon>Sordariomycetes</taxon>
        <taxon>Xylariomycetidae</taxon>
        <taxon>Amphisphaeriales</taxon>
        <taxon>Sporocadaceae</taxon>
        <taxon>Seiridium</taxon>
    </lineage>
</organism>
<evidence type="ECO:0000313" key="13">
    <source>
        <dbReference type="Proteomes" id="UP001465668"/>
    </source>
</evidence>
<dbReference type="InterPro" id="IPR002110">
    <property type="entry name" value="Ankyrin_rpt"/>
</dbReference>
<dbReference type="Pfam" id="PF05859">
    <property type="entry name" value="Mis12"/>
    <property type="match status" value="1"/>
</dbReference>
<dbReference type="Pfam" id="PF00023">
    <property type="entry name" value="Ank"/>
    <property type="match status" value="2"/>
</dbReference>
<keyword evidence="4" id="KW-0132">Cell division</keyword>
<evidence type="ECO:0000256" key="3">
    <source>
        <dbReference type="ARBA" id="ARBA00022454"/>
    </source>
</evidence>
<keyword evidence="13" id="KW-1185">Reference proteome</keyword>
<evidence type="ECO:0000313" key="12">
    <source>
        <dbReference type="EMBL" id="KAK9772528.1"/>
    </source>
</evidence>
<sequence length="1089" mass="121533">MAEIVGLAAGLLSFSFQVYGGISSYVNAVRGRKEHLIVVSTHVEDLRRCLEAIRDIIPGLEARNVAAHAAVKAALISCEAEMKALKNLHDQLPEEKLYLSFSSAKHFKATAKVAKRKLDASNGHQYAPDTDKALRDLNMSLARSVPVIRDDAARILYNTAQLGAGLATIEDTSHAILSKVNANEDNLRTVAQQMQQLQNLLVTKDSDLGILRQSAVNTFTGSGLQGDGWRQVPRNIELTDRVLRLCSHIDIREQAVDVSEVETVIDDLAAIIHEVLNQAEDRESRRDMRKLHGLLTSSQKLSINQEVMGYNKPVGQVMNFALRWQKYLLDNNTLTVTTKRRKFDSAEEQFFAKISCTTTHTLRQMFSMVVSQQSGRDGTFVSIPRLCVNRVLPRGSPVFRAIQSGELEELRRLLHSGNASLRDHDEDGNSLLALAVIGWRPDICRFLLQHGADVEIYRYEQQWENHPKERLPLMHISWGVTYCDTFIASHWALNTECYKLLLDAGADPNDETTHSASPFFQSLVDGQECVSALMQLMLDRGNYFVNPSTKTEQDMTPLLYMCDEFGHDNCQDNMTTFITTVSLLLSRGASISETDADKRTCLHLCLESITCLWKYQGQQEVLIFLIKSGADVLAKDRFGVTVSHSAVWNVSTDYYAWREPIGSYTCDLWDSALSACGYDMTTVRGNRPFGVRYTEHYTKQHFRDLWRGQEHLCPYPQELEVPQTDPQVRARPVLASTNSDTELLTEHFGYPPVSLLDDIINSVNILAERALNSVEQGLLNAPPEKLGFKTPKNSDPDDALDPAEQAKNEVEAGTHQLETLLCASIDRNFDKLEIYVLRNILCVKPVDIRNWIRLSHYDGLDFSSLSITETSNGEGTSTTSTDKPTLGSIGQLRRKLRESMRLNALLHAEQEKNARLLADLRALVGTRDDKVKDEDTSTTEEDKNVGPMAFLRNGVAQLRDAGADTPLSTTTAFTLSQLQALRALSTSLRTMAPHLKPAEDAAESAADNGSKSWRRERLEYVEGATRRHLENVQGLELGKDGEVRDGEWQAEGRNLGNGELEGLEKVVSMLGGEAGAQTSRDDGEHMDES</sequence>
<keyword evidence="6" id="KW-0995">Kinetochore</keyword>
<evidence type="ECO:0000256" key="9">
    <source>
        <dbReference type="ARBA" id="ARBA00023328"/>
    </source>
</evidence>
<evidence type="ECO:0000256" key="5">
    <source>
        <dbReference type="ARBA" id="ARBA00022776"/>
    </source>
</evidence>
<evidence type="ECO:0000256" key="8">
    <source>
        <dbReference type="ARBA" id="ARBA00023306"/>
    </source>
</evidence>
<feature type="region of interest" description="Disordered" evidence="11">
    <location>
        <begin position="1067"/>
        <end position="1089"/>
    </location>
</feature>
<proteinExistence type="inferred from homology"/>
<evidence type="ECO:0000256" key="4">
    <source>
        <dbReference type="ARBA" id="ARBA00022618"/>
    </source>
</evidence>
<dbReference type="PROSITE" id="PS50088">
    <property type="entry name" value="ANK_REPEAT"/>
    <property type="match status" value="1"/>
</dbReference>
<dbReference type="InterPro" id="IPR036770">
    <property type="entry name" value="Ankyrin_rpt-contain_sf"/>
</dbReference>
<comment type="caution">
    <text evidence="12">The sequence shown here is derived from an EMBL/GenBank/DDBJ whole genome shotgun (WGS) entry which is preliminary data.</text>
</comment>
<keyword evidence="8" id="KW-0131">Cell cycle</keyword>
<dbReference type="EMBL" id="JARVKM010000060">
    <property type="protein sequence ID" value="KAK9772528.1"/>
    <property type="molecule type" value="Genomic_DNA"/>
</dbReference>
<evidence type="ECO:0000256" key="11">
    <source>
        <dbReference type="SAM" id="MobiDB-lite"/>
    </source>
</evidence>
<dbReference type="InterPro" id="IPR008685">
    <property type="entry name" value="Centromere_Mis12"/>
</dbReference>
<feature type="compositionally biased region" description="Basic and acidic residues" evidence="11">
    <location>
        <begin position="1079"/>
        <end position="1089"/>
    </location>
</feature>
<evidence type="ECO:0000256" key="2">
    <source>
        <dbReference type="ARBA" id="ARBA00008643"/>
    </source>
</evidence>
<accession>A0ABR2XFG1</accession>
<evidence type="ECO:0000256" key="7">
    <source>
        <dbReference type="ARBA" id="ARBA00023054"/>
    </source>
</evidence>
<evidence type="ECO:0000256" key="6">
    <source>
        <dbReference type="ARBA" id="ARBA00022838"/>
    </source>
</evidence>
<dbReference type="PANTHER" id="PTHR14527">
    <property type="entry name" value="PROTEIN MIS12 HOMOLOG"/>
    <property type="match status" value="1"/>
</dbReference>
<evidence type="ECO:0000256" key="10">
    <source>
        <dbReference type="PROSITE-ProRule" id="PRU00023"/>
    </source>
</evidence>
<keyword evidence="7" id="KW-0175">Coiled coil</keyword>
<keyword evidence="3" id="KW-0158">Chromosome</keyword>
<evidence type="ECO:0000256" key="1">
    <source>
        <dbReference type="ARBA" id="ARBA00004629"/>
    </source>
</evidence>
<keyword evidence="5" id="KW-0498">Mitosis</keyword>
<keyword evidence="10" id="KW-0040">ANK repeat</keyword>